<dbReference type="FunFam" id="1.10.10.2330:FF:000002">
    <property type="entry name" value="Phenylalanyl-tRNA synthetase alpha chain"/>
    <property type="match status" value="1"/>
</dbReference>
<dbReference type="GO" id="GO:0006432">
    <property type="term" value="P:phenylalanyl-tRNA aminoacylation"/>
    <property type="evidence" value="ECO:0007669"/>
    <property type="project" value="InterPro"/>
</dbReference>
<evidence type="ECO:0000256" key="5">
    <source>
        <dbReference type="ARBA" id="ARBA00012814"/>
    </source>
</evidence>
<dbReference type="Gene3D" id="1.10.10.2320">
    <property type="match status" value="1"/>
</dbReference>
<dbReference type="Gene3D" id="3.30.1370.240">
    <property type="match status" value="1"/>
</dbReference>
<keyword evidence="7" id="KW-0963">Cytoplasm</keyword>
<dbReference type="GO" id="GO:0004826">
    <property type="term" value="F:phenylalanine-tRNA ligase activity"/>
    <property type="evidence" value="ECO:0007669"/>
    <property type="project" value="UniProtKB-EC"/>
</dbReference>
<comment type="catalytic activity">
    <reaction evidence="16">
        <text>tRNA(Phe) + L-phenylalanine + ATP = L-phenylalanyl-tRNA(Phe) + AMP + diphosphate + H(+)</text>
        <dbReference type="Rhea" id="RHEA:19413"/>
        <dbReference type="Rhea" id="RHEA-COMP:9668"/>
        <dbReference type="Rhea" id="RHEA-COMP:9699"/>
        <dbReference type="ChEBI" id="CHEBI:15378"/>
        <dbReference type="ChEBI" id="CHEBI:30616"/>
        <dbReference type="ChEBI" id="CHEBI:33019"/>
        <dbReference type="ChEBI" id="CHEBI:58095"/>
        <dbReference type="ChEBI" id="CHEBI:78442"/>
        <dbReference type="ChEBI" id="CHEBI:78531"/>
        <dbReference type="ChEBI" id="CHEBI:456215"/>
        <dbReference type="EC" id="6.1.1.20"/>
    </reaction>
</comment>
<name>A0A084B8Y3_STACB</name>
<dbReference type="FunFam" id="3.30.930.10:FF:000028">
    <property type="entry name" value="Phenylalanyl-tRNA synthetase alpha chain"/>
    <property type="match status" value="1"/>
</dbReference>
<dbReference type="GO" id="GO:0009328">
    <property type="term" value="C:phenylalanine-tRNA ligase complex"/>
    <property type="evidence" value="ECO:0007669"/>
    <property type="project" value="TreeGrafter"/>
</dbReference>
<dbReference type="PANTHER" id="PTHR11538:SF40">
    <property type="entry name" value="PHENYLALANINE--TRNA LIGASE ALPHA SUBUNIT"/>
    <property type="match status" value="1"/>
</dbReference>
<dbReference type="InterPro" id="IPR002319">
    <property type="entry name" value="Phenylalanyl-tRNA_Synthase"/>
</dbReference>
<keyword evidence="10" id="KW-0547">Nucleotide-binding</keyword>
<keyword evidence="14" id="KW-0030">Aminoacyl-tRNA synthetase</keyword>
<sequence>MAPADTSSSEELTSQILQALSNADPIQSTEAFPQATFDSLKAALDRLASRSMVTYKQIEREEALLEPEAETIVAHGSHEVRVFEAVQKAMDGLSLQDLEAQIGDKTVTKAGQGKAFREKWVKKDGSKLVALVDSVEDVTREQLQTIKEKRTHDPKILLELRKRKLLKMQKIISFEIAKGDKFALEIVKEETDLTVDLLTSGSWKSATFSEYSQALMALQTSLSAPQLRAIAITNSVIEPYNFKSLGVPQRSGSLHPLNKMRHEFRQIFFETGFTEMPTSQYVESGFWNFDALFVPQQHPARDLQDTFYVSDPKLADRPRPVNSEDKQNYEEYFENIKQVHQDGKFGSIGYRYPWSEEESLRLVLRTHTTATSTAMLYKLAAKKDANGRIPPARYFSIDRVFRNETVDATHLCEFHQVEGVIADYGLTLGGLMEFMDNFFGKMGITDLKFKPAYNPYTEPSMEIFSYHAGLKKIVEIGNSGMFRPEMLEPMGLPKDLRVFGFGLSLERPTMIKYGISNIRELLGHQVDLNFIEKNAAVRLDKD</sequence>
<dbReference type="InterPro" id="IPR040725">
    <property type="entry name" value="PheRS_DBD3"/>
</dbReference>
<dbReference type="HOGENOM" id="CLU_025086_2_0_1"/>
<comment type="subunit">
    <text evidence="4">Tetramer of two alpha and two beta subunits.</text>
</comment>
<dbReference type="NCBIfam" id="TIGR00468">
    <property type="entry name" value="pheS"/>
    <property type="match status" value="1"/>
</dbReference>
<dbReference type="PROSITE" id="PS50862">
    <property type="entry name" value="AA_TRNA_LIGASE_II"/>
    <property type="match status" value="1"/>
</dbReference>
<evidence type="ECO:0000259" key="17">
    <source>
        <dbReference type="PROSITE" id="PS50862"/>
    </source>
</evidence>
<dbReference type="SUPFAM" id="SSF55681">
    <property type="entry name" value="Class II aaRS and biotin synthetases"/>
    <property type="match status" value="1"/>
</dbReference>
<keyword evidence="13" id="KW-0648">Protein biosynthesis</keyword>
<dbReference type="Pfam" id="PF01409">
    <property type="entry name" value="tRNA-synt_2d"/>
    <property type="match status" value="1"/>
</dbReference>
<dbReference type="PANTHER" id="PTHR11538">
    <property type="entry name" value="PHENYLALANYL-TRNA SYNTHETASE"/>
    <property type="match status" value="1"/>
</dbReference>
<dbReference type="OrthoDB" id="238316at2759"/>
<reference evidence="18 19" key="1">
    <citation type="journal article" date="2014" name="BMC Genomics">
        <title>Comparative genome sequencing reveals chemotype-specific gene clusters in the toxigenic black mold Stachybotrys.</title>
        <authorList>
            <person name="Semeiks J."/>
            <person name="Borek D."/>
            <person name="Otwinowski Z."/>
            <person name="Grishin N.V."/>
        </authorList>
    </citation>
    <scope>NUCLEOTIDE SEQUENCE [LARGE SCALE GENOMIC DNA]</scope>
    <source>
        <strain evidence="19">CBS 109288 / IBT 7711</strain>
    </source>
</reference>
<comment type="subcellular location">
    <subcellularLocation>
        <location evidence="2">Cytoplasm</location>
    </subcellularLocation>
</comment>
<proteinExistence type="inferred from homology"/>
<comment type="similarity">
    <text evidence="3">Belongs to the class-II aminoacyl-tRNA synthetase family. Phe-tRNA synthetase alpha subunit type 2 subfamily.</text>
</comment>
<evidence type="ECO:0000256" key="16">
    <source>
        <dbReference type="ARBA" id="ARBA00049255"/>
    </source>
</evidence>
<dbReference type="GO" id="GO:0046872">
    <property type="term" value="F:metal ion binding"/>
    <property type="evidence" value="ECO:0007669"/>
    <property type="project" value="UniProtKB-KW"/>
</dbReference>
<evidence type="ECO:0000256" key="11">
    <source>
        <dbReference type="ARBA" id="ARBA00022840"/>
    </source>
</evidence>
<evidence type="ECO:0000256" key="8">
    <source>
        <dbReference type="ARBA" id="ARBA00022598"/>
    </source>
</evidence>
<keyword evidence="19" id="KW-1185">Reference proteome</keyword>
<dbReference type="Pfam" id="PF18553">
    <property type="entry name" value="PheRS_DBD3"/>
    <property type="match status" value="1"/>
</dbReference>
<dbReference type="AlphaFoldDB" id="A0A084B8Y3"/>
<dbReference type="InterPro" id="IPR006195">
    <property type="entry name" value="aa-tRNA-synth_II"/>
</dbReference>
<evidence type="ECO:0000256" key="14">
    <source>
        <dbReference type="ARBA" id="ARBA00023146"/>
    </source>
</evidence>
<keyword evidence="9" id="KW-0479">Metal-binding</keyword>
<evidence type="ECO:0000256" key="3">
    <source>
        <dbReference type="ARBA" id="ARBA00006703"/>
    </source>
</evidence>
<dbReference type="EC" id="6.1.1.20" evidence="5"/>
<evidence type="ECO:0000256" key="12">
    <source>
        <dbReference type="ARBA" id="ARBA00022842"/>
    </source>
</evidence>
<organism evidence="18 19">
    <name type="scientific">Stachybotrys chartarum (strain CBS 109288 / IBT 7711)</name>
    <name type="common">Toxic black mold</name>
    <name type="synonym">Stilbospora chartarum</name>
    <dbReference type="NCBI Taxonomy" id="1280523"/>
    <lineage>
        <taxon>Eukaryota</taxon>
        <taxon>Fungi</taxon>
        <taxon>Dikarya</taxon>
        <taxon>Ascomycota</taxon>
        <taxon>Pezizomycotina</taxon>
        <taxon>Sordariomycetes</taxon>
        <taxon>Hypocreomycetidae</taxon>
        <taxon>Hypocreales</taxon>
        <taxon>Stachybotryaceae</taxon>
        <taxon>Stachybotrys</taxon>
    </lineage>
</organism>
<accession>A0A084B8Y3</accession>
<keyword evidence="12" id="KW-0460">Magnesium</keyword>
<dbReference type="InterPro" id="IPR004529">
    <property type="entry name" value="Phe-tRNA-synth_IIc_asu"/>
</dbReference>
<evidence type="ECO:0000256" key="13">
    <source>
        <dbReference type="ARBA" id="ARBA00022917"/>
    </source>
</evidence>
<evidence type="ECO:0000256" key="10">
    <source>
        <dbReference type="ARBA" id="ARBA00022741"/>
    </source>
</evidence>
<evidence type="ECO:0000256" key="2">
    <source>
        <dbReference type="ARBA" id="ARBA00004496"/>
    </source>
</evidence>
<dbReference type="GO" id="GO:0005829">
    <property type="term" value="C:cytosol"/>
    <property type="evidence" value="ECO:0007669"/>
    <property type="project" value="TreeGrafter"/>
</dbReference>
<feature type="domain" description="Aminoacyl-transfer RNA synthetases class-II family profile" evidence="17">
    <location>
        <begin position="258"/>
        <end position="511"/>
    </location>
</feature>
<dbReference type="Proteomes" id="UP000028045">
    <property type="component" value="Unassembled WGS sequence"/>
</dbReference>
<evidence type="ECO:0000256" key="7">
    <source>
        <dbReference type="ARBA" id="ARBA00022490"/>
    </source>
</evidence>
<comment type="cofactor">
    <cofactor evidence="1">
        <name>Mg(2+)</name>
        <dbReference type="ChEBI" id="CHEBI:18420"/>
    </cofactor>
</comment>
<dbReference type="Gene3D" id="3.30.930.10">
    <property type="entry name" value="Bira Bifunctional Protein, Domain 2"/>
    <property type="match status" value="1"/>
</dbReference>
<dbReference type="Gene3D" id="1.10.10.2330">
    <property type="match status" value="1"/>
</dbReference>
<dbReference type="CDD" id="cd00496">
    <property type="entry name" value="PheRS_alpha_core"/>
    <property type="match status" value="1"/>
</dbReference>
<evidence type="ECO:0000256" key="15">
    <source>
        <dbReference type="ARBA" id="ARBA00030612"/>
    </source>
</evidence>
<evidence type="ECO:0000256" key="6">
    <source>
        <dbReference type="ARBA" id="ARBA00015409"/>
    </source>
</evidence>
<dbReference type="EMBL" id="KL647681">
    <property type="protein sequence ID" value="KEY74012.1"/>
    <property type="molecule type" value="Genomic_DNA"/>
</dbReference>
<protein>
    <recommendedName>
        <fullName evidence="6">Phenylalanine--tRNA ligase alpha subunit</fullName>
        <ecNumber evidence="5">6.1.1.20</ecNumber>
    </recommendedName>
    <alternativeName>
        <fullName evidence="15">Phenylalanyl-tRNA synthetase alpha subunit</fullName>
    </alternativeName>
</protein>
<evidence type="ECO:0000313" key="18">
    <source>
        <dbReference type="EMBL" id="KEY74012.1"/>
    </source>
</evidence>
<dbReference type="GO" id="GO:0000049">
    <property type="term" value="F:tRNA binding"/>
    <property type="evidence" value="ECO:0007669"/>
    <property type="project" value="InterPro"/>
</dbReference>
<keyword evidence="11" id="KW-0067">ATP-binding</keyword>
<evidence type="ECO:0000256" key="1">
    <source>
        <dbReference type="ARBA" id="ARBA00001946"/>
    </source>
</evidence>
<evidence type="ECO:0000256" key="4">
    <source>
        <dbReference type="ARBA" id="ARBA00011209"/>
    </source>
</evidence>
<evidence type="ECO:0000256" key="9">
    <source>
        <dbReference type="ARBA" id="ARBA00022723"/>
    </source>
</evidence>
<gene>
    <name evidence="18" type="ORF">S7711_02606</name>
</gene>
<keyword evidence="8" id="KW-0436">Ligase</keyword>
<dbReference type="GO" id="GO:0005524">
    <property type="term" value="F:ATP binding"/>
    <property type="evidence" value="ECO:0007669"/>
    <property type="project" value="UniProtKB-KW"/>
</dbReference>
<evidence type="ECO:0000313" key="19">
    <source>
        <dbReference type="Proteomes" id="UP000028045"/>
    </source>
</evidence>
<dbReference type="InterPro" id="IPR045864">
    <property type="entry name" value="aa-tRNA-synth_II/BPL/LPL"/>
</dbReference>